<evidence type="ECO:0000256" key="2">
    <source>
        <dbReference type="ARBA" id="ARBA00004496"/>
    </source>
</evidence>
<keyword evidence="8 11" id="KW-0570">Pentose shunt</keyword>
<protein>
    <recommendedName>
        <fullName evidence="5 11">Transaldolase</fullName>
        <ecNumber evidence="5 11">2.2.1.2</ecNumber>
    </recommendedName>
</protein>
<dbReference type="GO" id="GO:0005737">
    <property type="term" value="C:cytoplasm"/>
    <property type="evidence" value="ECO:0007669"/>
    <property type="project" value="UniProtKB-SubCell"/>
</dbReference>
<comment type="similarity">
    <text evidence="4 11">Belongs to the transaldolase family. Type 2 subfamily.</text>
</comment>
<comment type="caution">
    <text evidence="12">The sequence shown here is derived from an EMBL/GenBank/DDBJ whole genome shotgun (WGS) entry which is preliminary data.</text>
</comment>
<dbReference type="EMBL" id="JACXWA010000055">
    <property type="protein sequence ID" value="MBD3870355.1"/>
    <property type="molecule type" value="Genomic_DNA"/>
</dbReference>
<dbReference type="UniPathway" id="UPA00115">
    <property type="reaction ID" value="UER00414"/>
</dbReference>
<dbReference type="InterPro" id="IPR018225">
    <property type="entry name" value="Transaldolase_AS"/>
</dbReference>
<evidence type="ECO:0000313" key="12">
    <source>
        <dbReference type="EMBL" id="MBD3870355.1"/>
    </source>
</evidence>
<evidence type="ECO:0000256" key="11">
    <source>
        <dbReference type="HAMAP-Rule" id="MF_00493"/>
    </source>
</evidence>
<dbReference type="SUPFAM" id="SSF51569">
    <property type="entry name" value="Aldolase"/>
    <property type="match status" value="1"/>
</dbReference>
<dbReference type="InterPro" id="IPR004732">
    <property type="entry name" value="Transaldolase_2"/>
</dbReference>
<keyword evidence="9 11" id="KW-0704">Schiff base</keyword>
<evidence type="ECO:0000256" key="9">
    <source>
        <dbReference type="ARBA" id="ARBA00023270"/>
    </source>
</evidence>
<dbReference type="HAMAP" id="MF_00493">
    <property type="entry name" value="Transaldolase_2"/>
    <property type="match status" value="1"/>
</dbReference>
<accession>A0A8J6YAW0</accession>
<evidence type="ECO:0000313" key="13">
    <source>
        <dbReference type="Proteomes" id="UP000598633"/>
    </source>
</evidence>
<comment type="subcellular location">
    <subcellularLocation>
        <location evidence="2 11">Cytoplasm</location>
    </subcellularLocation>
</comment>
<proteinExistence type="inferred from homology"/>
<comment type="catalytic activity">
    <reaction evidence="10 11">
        <text>D-sedoheptulose 7-phosphate + D-glyceraldehyde 3-phosphate = D-erythrose 4-phosphate + beta-D-fructose 6-phosphate</text>
        <dbReference type="Rhea" id="RHEA:17053"/>
        <dbReference type="ChEBI" id="CHEBI:16897"/>
        <dbReference type="ChEBI" id="CHEBI:57483"/>
        <dbReference type="ChEBI" id="CHEBI:57634"/>
        <dbReference type="ChEBI" id="CHEBI:59776"/>
        <dbReference type="EC" id="2.2.1.2"/>
    </reaction>
</comment>
<dbReference type="EC" id="2.2.1.2" evidence="5 11"/>
<evidence type="ECO:0000256" key="3">
    <source>
        <dbReference type="ARBA" id="ARBA00004857"/>
    </source>
</evidence>
<keyword evidence="7 11" id="KW-0808">Transferase</keyword>
<keyword evidence="6 11" id="KW-0963">Cytoplasm</keyword>
<organism evidence="12 13">
    <name type="scientific">Candidatus Sulfomarinibacter kjeldsenii</name>
    <dbReference type="NCBI Taxonomy" id="2885994"/>
    <lineage>
        <taxon>Bacteria</taxon>
        <taxon>Pseudomonadati</taxon>
        <taxon>Acidobacteriota</taxon>
        <taxon>Thermoanaerobaculia</taxon>
        <taxon>Thermoanaerobaculales</taxon>
        <taxon>Candidatus Sulfomarinibacteraceae</taxon>
        <taxon>Candidatus Sulfomarinibacter</taxon>
    </lineage>
</organism>
<dbReference type="GO" id="GO:0006098">
    <property type="term" value="P:pentose-phosphate shunt"/>
    <property type="evidence" value="ECO:0007669"/>
    <property type="project" value="UniProtKB-UniRule"/>
</dbReference>
<reference evidence="12 13" key="1">
    <citation type="submission" date="2020-08" db="EMBL/GenBank/DDBJ databases">
        <title>Acidobacteriota in marine sediments use diverse sulfur dissimilation pathways.</title>
        <authorList>
            <person name="Wasmund K."/>
        </authorList>
    </citation>
    <scope>NUCLEOTIDE SEQUENCE [LARGE SCALE GENOMIC DNA]</scope>
    <source>
        <strain evidence="12">MAG AM3-A</strain>
    </source>
</reference>
<dbReference type="Proteomes" id="UP000598633">
    <property type="component" value="Unassembled WGS sequence"/>
</dbReference>
<dbReference type="PIRSF" id="PIRSF036915">
    <property type="entry name" value="Trnald_Bac_Plnt"/>
    <property type="match status" value="1"/>
</dbReference>
<dbReference type="PANTHER" id="PTHR10683">
    <property type="entry name" value="TRANSALDOLASE"/>
    <property type="match status" value="1"/>
</dbReference>
<comment type="function">
    <text evidence="1 11">Transaldolase is important for the balance of metabolites in the pentose-phosphate pathway.</text>
</comment>
<dbReference type="PANTHER" id="PTHR10683:SF31">
    <property type="entry name" value="TRANSALDOLASE"/>
    <property type="match status" value="1"/>
</dbReference>
<name>A0A8J6YAW0_9BACT</name>
<dbReference type="CDD" id="cd00955">
    <property type="entry name" value="Transaldolase_like"/>
    <property type="match status" value="1"/>
</dbReference>
<dbReference type="GO" id="GO:0005975">
    <property type="term" value="P:carbohydrate metabolic process"/>
    <property type="evidence" value="ECO:0007669"/>
    <property type="project" value="InterPro"/>
</dbReference>
<dbReference type="PROSITE" id="PS01054">
    <property type="entry name" value="TRANSALDOLASE_1"/>
    <property type="match status" value="1"/>
</dbReference>
<evidence type="ECO:0000256" key="4">
    <source>
        <dbReference type="ARBA" id="ARBA00008426"/>
    </source>
</evidence>
<dbReference type="GO" id="GO:0004801">
    <property type="term" value="F:transaldolase activity"/>
    <property type="evidence" value="ECO:0007669"/>
    <property type="project" value="UniProtKB-UniRule"/>
</dbReference>
<dbReference type="PROSITE" id="PS00958">
    <property type="entry name" value="TRANSALDOLASE_2"/>
    <property type="match status" value="1"/>
</dbReference>
<evidence type="ECO:0000256" key="5">
    <source>
        <dbReference type="ARBA" id="ARBA00013151"/>
    </source>
</evidence>
<dbReference type="Gene3D" id="3.20.20.70">
    <property type="entry name" value="Aldolase class I"/>
    <property type="match status" value="1"/>
</dbReference>
<evidence type="ECO:0000256" key="6">
    <source>
        <dbReference type="ARBA" id="ARBA00022490"/>
    </source>
</evidence>
<feature type="active site" description="Schiff-base intermediate with substrate" evidence="11">
    <location>
        <position position="142"/>
    </location>
</feature>
<gene>
    <name evidence="11 12" type="primary">tal</name>
    <name evidence="12" type="ORF">IFJ97_03215</name>
</gene>
<comment type="pathway">
    <text evidence="3 11">Carbohydrate degradation; pentose phosphate pathway; D-glyceraldehyde 3-phosphate and beta-D-fructose 6-phosphate from D-ribose 5-phosphate and D-xylulose 5-phosphate (non-oxidative stage): step 2/3.</text>
</comment>
<dbReference type="NCBIfam" id="NF002881">
    <property type="entry name" value="PRK03343.1"/>
    <property type="match status" value="1"/>
</dbReference>
<evidence type="ECO:0000256" key="7">
    <source>
        <dbReference type="ARBA" id="ARBA00022679"/>
    </source>
</evidence>
<evidence type="ECO:0000256" key="10">
    <source>
        <dbReference type="ARBA" id="ARBA00048810"/>
    </source>
</evidence>
<dbReference type="NCBIfam" id="TIGR00876">
    <property type="entry name" value="tal_mycobact"/>
    <property type="match status" value="1"/>
</dbReference>
<dbReference type="Pfam" id="PF00923">
    <property type="entry name" value="TAL_FSA"/>
    <property type="match status" value="1"/>
</dbReference>
<evidence type="ECO:0000256" key="1">
    <source>
        <dbReference type="ARBA" id="ARBA00003518"/>
    </source>
</evidence>
<evidence type="ECO:0000256" key="8">
    <source>
        <dbReference type="ARBA" id="ARBA00023126"/>
    </source>
</evidence>
<dbReference type="InterPro" id="IPR001585">
    <property type="entry name" value="TAL/FSA"/>
</dbReference>
<dbReference type="AlphaFoldDB" id="A0A8J6YAW0"/>
<sequence length="364" mass="38892">MNPLQRLWQEQRQAAWLDFIERDLLTGGGLALLVAEDGVRGVTSNPSIFQKAIEGGGPYDEAVAGLLDANPEMTTIQLYETLAIEDIQHAADILHSVWEESRGGDGYVSLEVSPHLARDTAGTVAEARRLWQTVDRPNLMIKVPATPEGIPAIENLIGEGINVNATLMFSLADYEAVATAYLRGLEANSNPAGVASVASFFVSRVDTKVDAALEAIGTPEALALRGRAAIANAKLAYRRFGELFGPEAFATLSARGAMVQRPLWASTSTKNPDYRDVIYVEELIGRDTVNTLPVATLEAFRDHGEARGSLLEDVGGADRVFAELAQVGVDIDAITTELQVEGVAAFAKSFDQLLGALDGARAGS</sequence>
<dbReference type="InterPro" id="IPR013785">
    <property type="entry name" value="Aldolase_TIM"/>
</dbReference>